<gene>
    <name evidence="1" type="ORF">FPS98_13970</name>
</gene>
<reference evidence="1 2" key="1">
    <citation type="submission" date="2019-07" db="EMBL/GenBank/DDBJ databases">
        <title>Characterization of Brevibacillus brevis HK544, as a potential biocontrol agent.</title>
        <authorList>
            <person name="Kim H."/>
        </authorList>
    </citation>
    <scope>NUCLEOTIDE SEQUENCE [LARGE SCALE GENOMIC DNA]</scope>
    <source>
        <strain evidence="1 2">HK544</strain>
    </source>
</reference>
<accession>A0A517I838</accession>
<name>A0A517I838_BREBE</name>
<dbReference type="EMBL" id="CP042161">
    <property type="protein sequence ID" value="QDS35016.1"/>
    <property type="molecule type" value="Genomic_DNA"/>
</dbReference>
<organism evidence="1 2">
    <name type="scientific">Brevibacillus brevis</name>
    <name type="common">Bacillus brevis</name>
    <dbReference type="NCBI Taxonomy" id="1393"/>
    <lineage>
        <taxon>Bacteria</taxon>
        <taxon>Bacillati</taxon>
        <taxon>Bacillota</taxon>
        <taxon>Bacilli</taxon>
        <taxon>Bacillales</taxon>
        <taxon>Paenibacillaceae</taxon>
        <taxon>Brevibacillus</taxon>
    </lineage>
</organism>
<dbReference type="Pfam" id="PF14119">
    <property type="entry name" value="DUF4288"/>
    <property type="match status" value="1"/>
</dbReference>
<evidence type="ECO:0000313" key="2">
    <source>
        <dbReference type="Proteomes" id="UP000317713"/>
    </source>
</evidence>
<dbReference type="RefSeq" id="WP_144616691.1">
    <property type="nucleotide sequence ID" value="NZ_CP042161.1"/>
</dbReference>
<dbReference type="Proteomes" id="UP000317713">
    <property type="component" value="Chromosome"/>
</dbReference>
<dbReference type="InterPro" id="IPR025630">
    <property type="entry name" value="DUF4288"/>
</dbReference>
<protein>
    <submittedName>
        <fullName evidence="1">DUF4288 domain-containing protein</fullName>
    </submittedName>
</protein>
<dbReference type="AlphaFoldDB" id="A0A517I838"/>
<proteinExistence type="predicted"/>
<sequence length="134" mass="15592">MDTKSTEAQTRWYAVKVLFESVHSGDPLPDKLDVDDNNYNLKLFEESIILVKALNEGQAKERAEIYAKKGEHEYLNTYGVSIKVQFVRILHTFEFNDDELADGTEIYARFIHASNENTTMDIIKRYYPEAEHIE</sequence>
<evidence type="ECO:0000313" key="1">
    <source>
        <dbReference type="EMBL" id="QDS35016.1"/>
    </source>
</evidence>